<dbReference type="Gene3D" id="1.20.58.60">
    <property type="match status" value="1"/>
</dbReference>
<proteinExistence type="predicted"/>
<gene>
    <name evidence="1" type="ORF">DILT_LOCUS9936</name>
</gene>
<name>A0A3P7LA62_DIBLA</name>
<sequence>MVEQNAAAESASNCFYPFRPESFSYDERLEKPSSQNLGLAFHLASREYGIPRLLETEDLDAELEANASAEGEFGATVTVATTSSRSSSPTCSEITFYDDETEQEEESADDQDQESLQQRMERLLAWMLSVEEKMAANLTAVEEVQKNGESTPTAETTEQETIKANFLHIRKQVETARNCFNVHEGLAGHMSRHQSSVIRCLRNGDRLCSQAQKAQRPANNTEGLNEAQTSSVDVAGLRKMLAFISKKWAEFNKNSAATTKKLAEVLLRRQEELLQAVQCHLEKLEIEKSVH</sequence>
<organism evidence="1 2">
    <name type="scientific">Dibothriocephalus latus</name>
    <name type="common">Fish tapeworm</name>
    <name type="synonym">Diphyllobothrium latum</name>
    <dbReference type="NCBI Taxonomy" id="60516"/>
    <lineage>
        <taxon>Eukaryota</taxon>
        <taxon>Metazoa</taxon>
        <taxon>Spiralia</taxon>
        <taxon>Lophotrochozoa</taxon>
        <taxon>Platyhelminthes</taxon>
        <taxon>Cestoda</taxon>
        <taxon>Eucestoda</taxon>
        <taxon>Diphyllobothriidea</taxon>
        <taxon>Diphyllobothriidae</taxon>
        <taxon>Dibothriocephalus</taxon>
    </lineage>
</organism>
<dbReference type="Proteomes" id="UP000281553">
    <property type="component" value="Unassembled WGS sequence"/>
</dbReference>
<protein>
    <submittedName>
        <fullName evidence="1">Uncharacterized protein</fullName>
    </submittedName>
</protein>
<accession>A0A3P7LA62</accession>
<evidence type="ECO:0000313" key="1">
    <source>
        <dbReference type="EMBL" id="VDN14105.1"/>
    </source>
</evidence>
<keyword evidence="2" id="KW-1185">Reference proteome</keyword>
<dbReference type="InterPro" id="IPR036872">
    <property type="entry name" value="CH_dom_sf"/>
</dbReference>
<dbReference type="OrthoDB" id="10057795at2759"/>
<dbReference type="EMBL" id="UYRU01058281">
    <property type="protein sequence ID" value="VDN14105.1"/>
    <property type="molecule type" value="Genomic_DNA"/>
</dbReference>
<dbReference type="Gene3D" id="1.10.418.10">
    <property type="entry name" value="Calponin-like domain"/>
    <property type="match status" value="1"/>
</dbReference>
<reference evidence="1 2" key="1">
    <citation type="submission" date="2018-11" db="EMBL/GenBank/DDBJ databases">
        <authorList>
            <consortium name="Pathogen Informatics"/>
        </authorList>
    </citation>
    <scope>NUCLEOTIDE SEQUENCE [LARGE SCALE GENOMIC DNA]</scope>
</reference>
<dbReference type="AlphaFoldDB" id="A0A3P7LA62"/>
<evidence type="ECO:0000313" key="2">
    <source>
        <dbReference type="Proteomes" id="UP000281553"/>
    </source>
</evidence>